<accession>A0ABX8VLL3</accession>
<feature type="region of interest" description="Disordered" evidence="1">
    <location>
        <begin position="315"/>
        <end position="335"/>
    </location>
</feature>
<dbReference type="EMBL" id="CP080333">
    <property type="protein sequence ID" value="QYL18669.1"/>
    <property type="molecule type" value="Genomic_DNA"/>
</dbReference>
<dbReference type="RefSeq" id="WP_220046287.1">
    <property type="nucleotide sequence ID" value="NZ_BAAAVX010000078.1"/>
</dbReference>
<evidence type="ECO:0000313" key="2">
    <source>
        <dbReference type="EMBL" id="QYL18669.1"/>
    </source>
</evidence>
<organism evidence="2 3">
    <name type="scientific">Mycolicibacterium pallens</name>
    <dbReference type="NCBI Taxonomy" id="370524"/>
    <lineage>
        <taxon>Bacteria</taxon>
        <taxon>Bacillati</taxon>
        <taxon>Actinomycetota</taxon>
        <taxon>Actinomycetes</taxon>
        <taxon>Mycobacteriales</taxon>
        <taxon>Mycobacteriaceae</taxon>
        <taxon>Mycolicibacterium</taxon>
    </lineage>
</organism>
<name>A0ABX8VLL3_9MYCO</name>
<proteinExistence type="predicted"/>
<keyword evidence="3" id="KW-1185">Reference proteome</keyword>
<dbReference type="Proteomes" id="UP000825367">
    <property type="component" value="Chromosome"/>
</dbReference>
<gene>
    <name evidence="2" type="ORF">K0O64_09340</name>
</gene>
<evidence type="ECO:0000256" key="1">
    <source>
        <dbReference type="SAM" id="MobiDB-lite"/>
    </source>
</evidence>
<reference evidence="2 3" key="1">
    <citation type="submission" date="2021-07" db="EMBL/GenBank/DDBJ databases">
        <title>Whole genome sequencing of non-tuberculosis mycobacteria type-strains.</title>
        <authorList>
            <person name="Igarashi Y."/>
            <person name="Osugi A."/>
            <person name="Mitarai S."/>
        </authorList>
    </citation>
    <scope>NUCLEOTIDE SEQUENCE [LARGE SCALE GENOMIC DNA]</scope>
    <source>
        <strain evidence="2 3">JCM 16370</strain>
    </source>
</reference>
<protein>
    <submittedName>
        <fullName evidence="2">Uncharacterized protein</fullName>
    </submittedName>
</protein>
<feature type="compositionally biased region" description="Polar residues" evidence="1">
    <location>
        <begin position="315"/>
        <end position="324"/>
    </location>
</feature>
<sequence>MTYRRVVDAVDWLMDHGYAEGRTGLWHFGKQSIVRATPKLMSLVGGLVDVSARKGAMLKDEILLRDKVGGAIGFYDTDEIRLMRQQMKVINAHLADQRCFFKGTEMFIPPAARIFNQNFRRGGRLYHQGSSYQQMPEHKRGQIELLLDDGTVSPMVELDFDSLHMRLIYHQAGKRQPDGDLYAIQGYSRRLVKRATLIAINADGTEIGAIAKELEDDEELALDNGLHHRSPTALRATASQLVAAIRRKHYRVKEFFGTGCGAELMKADSDMAVRIMLTMIEKTGRCPLVVHDSFLVPQCDAEHLKEVMAQTLTSTATSEVSSQTTPPPLPIHMGKHGTEQQMYSVTTTAMEASEKMISLGRPP</sequence>
<evidence type="ECO:0000313" key="3">
    <source>
        <dbReference type="Proteomes" id="UP000825367"/>
    </source>
</evidence>